<proteinExistence type="predicted"/>
<gene>
    <name evidence="1" type="ORF">DC20_14455</name>
</gene>
<evidence type="ECO:0000313" key="2">
    <source>
        <dbReference type="Proteomes" id="UP000061382"/>
    </source>
</evidence>
<dbReference type="Proteomes" id="UP000061382">
    <property type="component" value="Chromosome"/>
</dbReference>
<protein>
    <submittedName>
        <fullName evidence="1">Uncharacterized protein</fullName>
    </submittedName>
</protein>
<dbReference type="AlphaFoldDB" id="A0A0P0CZI8"/>
<accession>A0A0P0CZI8</accession>
<dbReference type="PATRIC" id="fig|512763.3.peg.3178"/>
<dbReference type="EMBL" id="CP012643">
    <property type="protein sequence ID" value="ALI99954.1"/>
    <property type="molecule type" value="Genomic_DNA"/>
</dbReference>
<name>A0A0P0CZI8_9BACT</name>
<keyword evidence="2" id="KW-1185">Reference proteome</keyword>
<organism evidence="1 2">
    <name type="scientific">Rufibacter tibetensis</name>
    <dbReference type="NCBI Taxonomy" id="512763"/>
    <lineage>
        <taxon>Bacteria</taxon>
        <taxon>Pseudomonadati</taxon>
        <taxon>Bacteroidota</taxon>
        <taxon>Cytophagia</taxon>
        <taxon>Cytophagales</taxon>
        <taxon>Hymenobacteraceae</taxon>
        <taxon>Rufibacter</taxon>
    </lineage>
</organism>
<dbReference type="KEGG" id="rti:DC20_14455"/>
<reference evidence="1 2" key="1">
    <citation type="submission" date="2015-08" db="EMBL/GenBank/DDBJ databases">
        <title>Complete genome sequence of Rufibacter tibetensis strain 1351t, a radiation-resistant bacterium from tibet plateau.</title>
        <authorList>
            <person name="Dai J."/>
        </authorList>
    </citation>
    <scope>NUCLEOTIDE SEQUENCE [LARGE SCALE GENOMIC DNA]</scope>
    <source>
        <strain evidence="1 2">1351</strain>
    </source>
</reference>
<sequence length="126" mass="14244">MFLGLAFTSTAQVAPKNEAVDKATVSISRMMVEEMGLNEAEYIQVRNLNQERLAKAAEATRQFSGDAPQLEASLRDIEEDFENKLFKILTNRQLEAYAEFKTKPEANFLSLVQQVTPSTNTKKKRN</sequence>
<evidence type="ECO:0000313" key="1">
    <source>
        <dbReference type="EMBL" id="ALI99954.1"/>
    </source>
</evidence>